<evidence type="ECO:0000259" key="6">
    <source>
        <dbReference type="Pfam" id="PF15459"/>
    </source>
</evidence>
<feature type="domain" description="Ribosomal RNA-processing protein 14/surfeit locus protein 6 C-terminal" evidence="5">
    <location>
        <begin position="184"/>
        <end position="390"/>
    </location>
</feature>
<feature type="compositionally biased region" description="Basic and acidic residues" evidence="4">
    <location>
        <begin position="380"/>
        <end position="389"/>
    </location>
</feature>
<feature type="compositionally biased region" description="Basic residues" evidence="4">
    <location>
        <begin position="410"/>
        <end position="419"/>
    </location>
</feature>
<feature type="compositionally biased region" description="Polar residues" evidence="4">
    <location>
        <begin position="248"/>
        <end position="261"/>
    </location>
</feature>
<dbReference type="InterPro" id="IPR007019">
    <property type="entry name" value="SURF6"/>
</dbReference>
<evidence type="ECO:0008006" key="9">
    <source>
        <dbReference type="Google" id="ProtNLM"/>
    </source>
</evidence>
<feature type="compositionally biased region" description="Basic and acidic residues" evidence="4">
    <location>
        <begin position="344"/>
        <end position="361"/>
    </location>
</feature>
<dbReference type="InParanoid" id="A0A067P015"/>
<reference evidence="8" key="1">
    <citation type="journal article" date="2014" name="Proc. Natl. Acad. Sci. U.S.A.">
        <title>Extensive sampling of basidiomycete genomes demonstrates inadequacy of the white-rot/brown-rot paradigm for wood decay fungi.</title>
        <authorList>
            <person name="Riley R."/>
            <person name="Salamov A.A."/>
            <person name="Brown D.W."/>
            <person name="Nagy L.G."/>
            <person name="Floudas D."/>
            <person name="Held B.W."/>
            <person name="Levasseur A."/>
            <person name="Lombard V."/>
            <person name="Morin E."/>
            <person name="Otillar R."/>
            <person name="Lindquist E.A."/>
            <person name="Sun H."/>
            <person name="LaButti K.M."/>
            <person name="Schmutz J."/>
            <person name="Jabbour D."/>
            <person name="Luo H."/>
            <person name="Baker S.E."/>
            <person name="Pisabarro A.G."/>
            <person name="Walton J.D."/>
            <person name="Blanchette R.A."/>
            <person name="Henrissat B."/>
            <person name="Martin F."/>
            <person name="Cullen D."/>
            <person name="Hibbett D.S."/>
            <person name="Grigoriev I.V."/>
        </authorList>
    </citation>
    <scope>NUCLEOTIDE SEQUENCE [LARGE SCALE GENOMIC DNA]</scope>
    <source>
        <strain evidence="8">PC15</strain>
    </source>
</reference>
<feature type="domain" description="Ribosomal RNA-processing protein 14 N-terminal" evidence="6">
    <location>
        <begin position="11"/>
        <end position="74"/>
    </location>
</feature>
<name>A0A067P015_PLEO1</name>
<dbReference type="InterPro" id="IPR029190">
    <property type="entry name" value="Rrp14/SURF6_C"/>
</dbReference>
<dbReference type="PANTHER" id="PTHR14369:SF0">
    <property type="entry name" value="SURFEIT LOCUS PROTEIN 6"/>
    <property type="match status" value="1"/>
</dbReference>
<sequence>MSVVDMEIRASLERHNNIFESLLKLIPAKHYLVQDQNDEQIASKYQKHSKNQKASKQAIKEATKKAKRDKLDPANQKTIIEIQQGKLDSSRTDKKGKKSKQQQPREEDSDDDDDDDAIHVDVDVDDEEEDRETMDIDSDEKIVPMPHSSGVSELREKLHARMEQLRLGRRGQAANWGGEPGDRDELLEERRQQRAAMRERRRKETKEKIRRQEEMKNKGGKEKKDAKDSKTQGNITKTQLLVPDTSARGAQNGPQSSLTNIAFSSISGPSSASSSKKLAHLKTSSNPAQALEQLAARKEKLASLPEEKRKEIQEREKWQKAEARMDGVKVRDDETRLKKAVKKKEKEKLKSKKSWDERKEQLSNNLAAKQKKRQDNIAMRNERRSDKRKGVGKKGKARPGFEGKSFGKGGKGKPSGKSK</sequence>
<dbReference type="OrthoDB" id="444809at2759"/>
<feature type="compositionally biased region" description="Acidic residues" evidence="4">
    <location>
        <begin position="123"/>
        <end position="138"/>
    </location>
</feature>
<evidence type="ECO:0000259" key="5">
    <source>
        <dbReference type="Pfam" id="PF04935"/>
    </source>
</evidence>
<dbReference type="PANTHER" id="PTHR14369">
    <property type="entry name" value="SURFEIT LOCUS PROTEIN 6"/>
    <property type="match status" value="1"/>
</dbReference>
<evidence type="ECO:0000256" key="4">
    <source>
        <dbReference type="SAM" id="MobiDB-lite"/>
    </source>
</evidence>
<proteinExistence type="inferred from homology"/>
<dbReference type="Pfam" id="PF15459">
    <property type="entry name" value="RRP14"/>
    <property type="match status" value="1"/>
</dbReference>
<feature type="compositionally biased region" description="Acidic residues" evidence="4">
    <location>
        <begin position="107"/>
        <end position="116"/>
    </location>
</feature>
<feature type="compositionally biased region" description="Basic and acidic residues" evidence="4">
    <location>
        <begin position="301"/>
        <end position="337"/>
    </location>
</feature>
<evidence type="ECO:0000313" key="7">
    <source>
        <dbReference type="EMBL" id="KDQ32585.1"/>
    </source>
</evidence>
<feature type="region of interest" description="Disordered" evidence="4">
    <location>
        <begin position="44"/>
        <end position="286"/>
    </location>
</feature>
<accession>A0A067P015</accession>
<gene>
    <name evidence="7" type="ORF">PLEOSDRAFT_1098585</name>
</gene>
<comment type="subcellular location">
    <subcellularLocation>
        <location evidence="1">Nucleus</location>
    </subcellularLocation>
</comment>
<dbReference type="EMBL" id="KL198004">
    <property type="protein sequence ID" value="KDQ32585.1"/>
    <property type="molecule type" value="Genomic_DNA"/>
</dbReference>
<feature type="region of interest" description="Disordered" evidence="4">
    <location>
        <begin position="301"/>
        <end position="419"/>
    </location>
</feature>
<dbReference type="Proteomes" id="UP000027073">
    <property type="component" value="Unassembled WGS sequence"/>
</dbReference>
<evidence type="ECO:0000256" key="1">
    <source>
        <dbReference type="ARBA" id="ARBA00004123"/>
    </source>
</evidence>
<dbReference type="Pfam" id="PF04935">
    <property type="entry name" value="SURF6"/>
    <property type="match status" value="1"/>
</dbReference>
<dbReference type="STRING" id="1137138.A0A067P015"/>
<dbReference type="GO" id="GO:0005730">
    <property type="term" value="C:nucleolus"/>
    <property type="evidence" value="ECO:0007669"/>
    <property type="project" value="TreeGrafter"/>
</dbReference>
<dbReference type="GO" id="GO:0042274">
    <property type="term" value="P:ribosomal small subunit biogenesis"/>
    <property type="evidence" value="ECO:0007669"/>
    <property type="project" value="TreeGrafter"/>
</dbReference>
<keyword evidence="3" id="KW-0539">Nucleus</keyword>
<dbReference type="GO" id="GO:0042273">
    <property type="term" value="P:ribosomal large subunit biogenesis"/>
    <property type="evidence" value="ECO:0007669"/>
    <property type="project" value="TreeGrafter"/>
</dbReference>
<feature type="compositionally biased region" description="Basic and acidic residues" evidence="4">
    <location>
        <begin position="153"/>
        <end position="166"/>
    </location>
</feature>
<feature type="compositionally biased region" description="Low complexity" evidence="4">
    <location>
        <begin position="262"/>
        <end position="285"/>
    </location>
</feature>
<feature type="compositionally biased region" description="Basic and acidic residues" evidence="4">
    <location>
        <begin position="58"/>
        <end position="72"/>
    </location>
</feature>
<evidence type="ECO:0000256" key="3">
    <source>
        <dbReference type="ARBA" id="ARBA00023242"/>
    </source>
</evidence>
<dbReference type="HOGENOM" id="CLU_029148_1_0_1"/>
<feature type="compositionally biased region" description="Basic and acidic residues" evidence="4">
    <location>
        <begin position="180"/>
        <end position="230"/>
    </location>
</feature>
<protein>
    <recommendedName>
        <fullName evidence="9">Ribosomal RNA-processing protein 14/surfeit locus protein 6 C-terminal domain-containing protein</fullName>
    </recommendedName>
</protein>
<dbReference type="AlphaFoldDB" id="A0A067P015"/>
<organism evidence="7 8">
    <name type="scientific">Pleurotus ostreatus (strain PC15)</name>
    <name type="common">Oyster mushroom</name>
    <dbReference type="NCBI Taxonomy" id="1137138"/>
    <lineage>
        <taxon>Eukaryota</taxon>
        <taxon>Fungi</taxon>
        <taxon>Dikarya</taxon>
        <taxon>Basidiomycota</taxon>
        <taxon>Agaricomycotina</taxon>
        <taxon>Agaricomycetes</taxon>
        <taxon>Agaricomycetidae</taxon>
        <taxon>Agaricales</taxon>
        <taxon>Pleurotineae</taxon>
        <taxon>Pleurotaceae</taxon>
        <taxon>Pleurotus</taxon>
    </lineage>
</organism>
<dbReference type="GO" id="GO:0003723">
    <property type="term" value="F:RNA binding"/>
    <property type="evidence" value="ECO:0007669"/>
    <property type="project" value="TreeGrafter"/>
</dbReference>
<evidence type="ECO:0000313" key="8">
    <source>
        <dbReference type="Proteomes" id="UP000027073"/>
    </source>
</evidence>
<comment type="similarity">
    <text evidence="2">Belongs to the SURF6 family.</text>
</comment>
<evidence type="ECO:0000256" key="2">
    <source>
        <dbReference type="ARBA" id="ARBA00005904"/>
    </source>
</evidence>
<dbReference type="InterPro" id="IPR029188">
    <property type="entry name" value="Rrp14_N"/>
</dbReference>
<dbReference type="VEuPathDB" id="FungiDB:PLEOSDRAFT_1098585"/>
<dbReference type="GO" id="GO:0003677">
    <property type="term" value="F:DNA binding"/>
    <property type="evidence" value="ECO:0007669"/>
    <property type="project" value="TreeGrafter"/>
</dbReference>